<feature type="binding site" evidence="4">
    <location>
        <position position="99"/>
    </location>
    <ligand>
        <name>D-ribulose 5-phosphate</name>
        <dbReference type="ChEBI" id="CHEBI:58121"/>
    </ligand>
</feature>
<feature type="binding site" evidence="4">
    <location>
        <position position="109"/>
    </location>
    <ligand>
        <name>D-ribulose 5-phosphate</name>
        <dbReference type="ChEBI" id="CHEBI:58121"/>
    </ligand>
</feature>
<feature type="binding site" evidence="4">
    <location>
        <begin position="8"/>
        <end position="9"/>
    </location>
    <ligand>
        <name>D-ribulose 5-phosphate</name>
        <dbReference type="ChEBI" id="CHEBI:58121"/>
    </ligand>
</feature>
<organism evidence="5 6">
    <name type="scientific">Oceanotoga teriensis</name>
    <dbReference type="NCBI Taxonomy" id="515440"/>
    <lineage>
        <taxon>Bacteria</taxon>
        <taxon>Thermotogati</taxon>
        <taxon>Thermotogota</taxon>
        <taxon>Thermotogae</taxon>
        <taxon>Petrotogales</taxon>
        <taxon>Petrotogaceae</taxon>
        <taxon>Oceanotoga</taxon>
    </lineage>
</organism>
<proteinExistence type="inferred from homology"/>
<dbReference type="PIRSF" id="PIRSF005384">
    <property type="entry name" value="RpiB_LacA_B"/>
    <property type="match status" value="1"/>
</dbReference>
<gene>
    <name evidence="5" type="ORF">C7380_102115</name>
</gene>
<reference evidence="5 6" key="1">
    <citation type="submission" date="2018-05" db="EMBL/GenBank/DDBJ databases">
        <title>Genomic Encyclopedia of Type Strains, Phase IV (KMG-IV): sequencing the most valuable type-strain genomes for metagenomic binning, comparative biology and taxonomic classification.</title>
        <authorList>
            <person name="Goeker M."/>
        </authorList>
    </citation>
    <scope>NUCLEOTIDE SEQUENCE [LARGE SCALE GENOMIC DNA]</scope>
    <source>
        <strain evidence="5 6">DSM 24906</strain>
    </source>
</reference>
<dbReference type="InterPro" id="IPR004785">
    <property type="entry name" value="RpiB"/>
</dbReference>
<dbReference type="NCBIfam" id="TIGR01120">
    <property type="entry name" value="rpiB"/>
    <property type="match status" value="1"/>
</dbReference>
<evidence type="ECO:0000256" key="2">
    <source>
        <dbReference type="ARBA" id="ARBA00023235"/>
    </source>
</evidence>
<dbReference type="SUPFAM" id="SSF89623">
    <property type="entry name" value="Ribose/Galactose isomerase RpiB/AlsB"/>
    <property type="match status" value="1"/>
</dbReference>
<evidence type="ECO:0000313" key="5">
    <source>
        <dbReference type="EMBL" id="PWJ96204.1"/>
    </source>
</evidence>
<dbReference type="InterPro" id="IPR003500">
    <property type="entry name" value="RpiB_LacA_LacB"/>
</dbReference>
<evidence type="ECO:0000256" key="1">
    <source>
        <dbReference type="ARBA" id="ARBA00008754"/>
    </source>
</evidence>
<feature type="binding site" evidence="4">
    <location>
        <position position="132"/>
    </location>
    <ligand>
        <name>D-ribulose 5-phosphate</name>
        <dbReference type="ChEBI" id="CHEBI:58121"/>
    </ligand>
</feature>
<dbReference type="Gene3D" id="3.40.1400.10">
    <property type="entry name" value="Sugar-phosphate isomerase, RpiB/LacA/LacB"/>
    <property type="match status" value="1"/>
</dbReference>
<dbReference type="Pfam" id="PF02502">
    <property type="entry name" value="LacAB_rpiB"/>
    <property type="match status" value="1"/>
</dbReference>
<comment type="caution">
    <text evidence="5">The sequence shown here is derived from an EMBL/GenBank/DDBJ whole genome shotgun (WGS) entry which is preliminary data.</text>
</comment>
<evidence type="ECO:0000256" key="4">
    <source>
        <dbReference type="PIRSR" id="PIRSR005384-2"/>
    </source>
</evidence>
<feature type="binding site" evidence="4">
    <location>
        <begin position="66"/>
        <end position="70"/>
    </location>
    <ligand>
        <name>D-ribulose 5-phosphate</name>
        <dbReference type="ChEBI" id="CHEBI:58121"/>
    </ligand>
</feature>
<name>A0AA45C8H2_9BACT</name>
<dbReference type="RefSeq" id="WP_109603825.1">
    <property type="nucleotide sequence ID" value="NZ_JAMHJO010000001.1"/>
</dbReference>
<dbReference type="GO" id="GO:0004751">
    <property type="term" value="F:ribose-5-phosphate isomerase activity"/>
    <property type="evidence" value="ECO:0007669"/>
    <property type="project" value="TreeGrafter"/>
</dbReference>
<keyword evidence="6" id="KW-1185">Reference proteome</keyword>
<feature type="active site" description="Proton acceptor" evidence="3">
    <location>
        <position position="65"/>
    </location>
</feature>
<dbReference type="GO" id="GO:0019316">
    <property type="term" value="P:D-allose catabolic process"/>
    <property type="evidence" value="ECO:0007669"/>
    <property type="project" value="TreeGrafter"/>
</dbReference>
<evidence type="ECO:0000313" key="6">
    <source>
        <dbReference type="Proteomes" id="UP000245921"/>
    </source>
</evidence>
<protein>
    <submittedName>
        <fullName evidence="5">Ribose-5-phosphate isomerase</fullName>
    </submittedName>
</protein>
<sequence length="145" mass="16267">MKIALASDHAAYDMKEYIREYLKNKNYEVIDLGTYSKESTDYPDYAKKLGEVVNKGEAKFGILMCGTGIGMSIAVNKVNGIRGALCLYPDMAKLARQHNNANVLVLGGRIMGPDLAQWTVDTFLETDFEGGRHERRVNKIKNMEE</sequence>
<accession>A0AA45C8H2</accession>
<dbReference type="EMBL" id="QGGI01000002">
    <property type="protein sequence ID" value="PWJ96204.1"/>
    <property type="molecule type" value="Genomic_DNA"/>
</dbReference>
<dbReference type="GO" id="GO:0009052">
    <property type="term" value="P:pentose-phosphate shunt, non-oxidative branch"/>
    <property type="evidence" value="ECO:0007669"/>
    <property type="project" value="TreeGrafter"/>
</dbReference>
<dbReference type="NCBIfam" id="NF004051">
    <property type="entry name" value="PRK05571.1"/>
    <property type="match status" value="1"/>
</dbReference>
<evidence type="ECO:0000256" key="3">
    <source>
        <dbReference type="PIRSR" id="PIRSR005384-1"/>
    </source>
</evidence>
<keyword evidence="2 5" id="KW-0413">Isomerase</keyword>
<feature type="binding site" evidence="4">
    <location>
        <position position="136"/>
    </location>
    <ligand>
        <name>D-ribulose 5-phosphate</name>
        <dbReference type="ChEBI" id="CHEBI:58121"/>
    </ligand>
</feature>
<dbReference type="Proteomes" id="UP000245921">
    <property type="component" value="Unassembled WGS sequence"/>
</dbReference>
<dbReference type="InterPro" id="IPR036569">
    <property type="entry name" value="RpiB_LacA_LacB_sf"/>
</dbReference>
<comment type="similarity">
    <text evidence="1">Belongs to the LacAB/RpiB family.</text>
</comment>
<dbReference type="AlphaFoldDB" id="A0AA45C8H2"/>
<dbReference type="PANTHER" id="PTHR30345:SF0">
    <property type="entry name" value="DNA DAMAGE-REPAIR_TOLERATION PROTEIN DRT102"/>
    <property type="match status" value="1"/>
</dbReference>
<dbReference type="PANTHER" id="PTHR30345">
    <property type="entry name" value="RIBOSE-5-PHOSPHATE ISOMERASE B"/>
    <property type="match status" value="1"/>
</dbReference>
<dbReference type="NCBIfam" id="TIGR00689">
    <property type="entry name" value="rpiB_lacA_lacB"/>
    <property type="match status" value="1"/>
</dbReference>
<feature type="active site" description="Proton donor" evidence="3">
    <location>
        <position position="98"/>
    </location>
</feature>